<dbReference type="Gene3D" id="3.10.450.40">
    <property type="match status" value="1"/>
</dbReference>
<accession>A0A1M6WQT2</accession>
<dbReference type="Proteomes" id="UP000184395">
    <property type="component" value="Unassembled WGS sequence"/>
</dbReference>
<reference evidence="1 2" key="1">
    <citation type="submission" date="2016-11" db="EMBL/GenBank/DDBJ databases">
        <authorList>
            <person name="Jaros S."/>
            <person name="Januszkiewicz K."/>
            <person name="Wedrychowicz H."/>
        </authorList>
    </citation>
    <scope>NUCLEOTIDE SEQUENCE [LARGE SCALE GENOMIC DNA]</scope>
    <source>
        <strain evidence="1 2">LMG 20594</strain>
    </source>
</reference>
<evidence type="ECO:0008006" key="3">
    <source>
        <dbReference type="Google" id="ProtNLM"/>
    </source>
</evidence>
<gene>
    <name evidence="1" type="ORF">SAMN05192548_104826</name>
</gene>
<name>A0A1M6WQT2_9BURK</name>
<evidence type="ECO:0000313" key="1">
    <source>
        <dbReference type="EMBL" id="SHK96093.1"/>
    </source>
</evidence>
<protein>
    <recommendedName>
        <fullName evidence="3">Peptidase propeptide and YPEB domain-containing protein</fullName>
    </recommendedName>
</protein>
<dbReference type="RefSeq" id="WP_268802008.1">
    <property type="nucleotide sequence ID" value="NZ_FRAB01000048.1"/>
</dbReference>
<dbReference type="EMBL" id="FRAB01000048">
    <property type="protein sequence ID" value="SHK96093.1"/>
    <property type="molecule type" value="Genomic_DNA"/>
</dbReference>
<evidence type="ECO:0000313" key="2">
    <source>
        <dbReference type="Proteomes" id="UP000184395"/>
    </source>
</evidence>
<dbReference type="STRING" id="169427.SAMN05192548_104826"/>
<organism evidence="1 2">
    <name type="scientific">Paraburkholderia terricola</name>
    <dbReference type="NCBI Taxonomy" id="169427"/>
    <lineage>
        <taxon>Bacteria</taxon>
        <taxon>Pseudomonadati</taxon>
        <taxon>Pseudomonadota</taxon>
        <taxon>Betaproteobacteria</taxon>
        <taxon>Burkholderiales</taxon>
        <taxon>Burkholderiaceae</taxon>
        <taxon>Paraburkholderia</taxon>
    </lineage>
</organism>
<proteinExistence type="predicted"/>
<dbReference type="AlphaFoldDB" id="A0A1M6WQT2"/>
<sequence>MYDVEIASGTKVFDVKVDANKGWMISSAEDKVDRDDGHDKQY</sequence>